<proteinExistence type="predicted"/>
<dbReference type="OrthoDB" id="9806494at2"/>
<organism evidence="1 2">
    <name type="scientific">Paenibacillus antarcticus</name>
    <dbReference type="NCBI Taxonomy" id="253703"/>
    <lineage>
        <taxon>Bacteria</taxon>
        <taxon>Bacillati</taxon>
        <taxon>Bacillota</taxon>
        <taxon>Bacilli</taxon>
        <taxon>Bacillales</taxon>
        <taxon>Paenibacillaceae</taxon>
        <taxon>Paenibacillus</taxon>
    </lineage>
</organism>
<evidence type="ECO:0000313" key="1">
    <source>
        <dbReference type="EMBL" id="OAB46866.1"/>
    </source>
</evidence>
<accession>A0A168PKX0</accession>
<comment type="caution">
    <text evidence="1">The sequence shown here is derived from an EMBL/GenBank/DDBJ whole genome shotgun (WGS) entry which is preliminary data.</text>
</comment>
<dbReference type="SUPFAM" id="SSF160379">
    <property type="entry name" value="SP0830-like"/>
    <property type="match status" value="1"/>
</dbReference>
<dbReference type="Pfam" id="PF08002">
    <property type="entry name" value="DUF1697"/>
    <property type="match status" value="1"/>
</dbReference>
<dbReference type="PIRSF" id="PIRSF008502">
    <property type="entry name" value="UCP008502"/>
    <property type="match status" value="1"/>
</dbReference>
<evidence type="ECO:0000313" key="2">
    <source>
        <dbReference type="Proteomes" id="UP000077355"/>
    </source>
</evidence>
<sequence length="186" mass="21025">MTTYIAFLRGINVGGKNMIKMAVLKQMFETMGLQYVQTYIQSGNVLFQSNQLEEPLVKQIENEIETVFGFSVNVILRTATELERIINHCPFSEDVLAEAEATSVGESLYVAMLVEVPVQEAIDGLSVYSSINDEYCVEGRDVYLLFRNSIRNSKLANHLHKLGGPVTVRNWRTLSKLLVMTRLMEV</sequence>
<dbReference type="Gene3D" id="3.30.70.1280">
    <property type="entry name" value="SP0830-like domains"/>
    <property type="match status" value="1"/>
</dbReference>
<dbReference type="PANTHER" id="PTHR36439:SF1">
    <property type="entry name" value="DUF1697 DOMAIN-CONTAINING PROTEIN"/>
    <property type="match status" value="1"/>
</dbReference>
<dbReference type="EMBL" id="LVJI01000014">
    <property type="protein sequence ID" value="OAB46866.1"/>
    <property type="molecule type" value="Genomic_DNA"/>
</dbReference>
<gene>
    <name evidence="1" type="ORF">PBAT_09385</name>
</gene>
<dbReference type="AlphaFoldDB" id="A0A168PKX0"/>
<keyword evidence="2" id="KW-1185">Reference proteome</keyword>
<protein>
    <submittedName>
        <fullName evidence="1">Cytoplasmic protein</fullName>
    </submittedName>
</protein>
<dbReference type="Proteomes" id="UP000077355">
    <property type="component" value="Unassembled WGS sequence"/>
</dbReference>
<name>A0A168PKX0_9BACL</name>
<dbReference type="RefSeq" id="WP_068648838.1">
    <property type="nucleotide sequence ID" value="NZ_CP043611.1"/>
</dbReference>
<reference evidence="1 2" key="1">
    <citation type="submission" date="2016-03" db="EMBL/GenBank/DDBJ databases">
        <title>Draft genome sequence of Paenibacillus antarcticus CECT 5836.</title>
        <authorList>
            <person name="Shin S.-K."/>
            <person name="Yi H."/>
        </authorList>
    </citation>
    <scope>NUCLEOTIDE SEQUENCE [LARGE SCALE GENOMIC DNA]</scope>
    <source>
        <strain evidence="1 2">CECT 5836</strain>
    </source>
</reference>
<dbReference type="InterPro" id="IPR012545">
    <property type="entry name" value="DUF1697"/>
</dbReference>
<dbReference type="PANTHER" id="PTHR36439">
    <property type="entry name" value="BLL4334 PROTEIN"/>
    <property type="match status" value="1"/>
</dbReference>